<comment type="caution">
    <text evidence="1">The sequence shown here is derived from an EMBL/GenBank/DDBJ whole genome shotgun (WGS) entry which is preliminary data.</text>
</comment>
<evidence type="ECO:0000313" key="1">
    <source>
        <dbReference type="EMBL" id="TRZ39690.1"/>
    </source>
</evidence>
<organism evidence="1 2">
    <name type="scientific">Niallia circulans</name>
    <name type="common">Bacillus circulans</name>
    <dbReference type="NCBI Taxonomy" id="1397"/>
    <lineage>
        <taxon>Bacteria</taxon>
        <taxon>Bacillati</taxon>
        <taxon>Bacillota</taxon>
        <taxon>Bacilli</taxon>
        <taxon>Bacillales</taxon>
        <taxon>Bacillaceae</taxon>
        <taxon>Niallia</taxon>
    </lineage>
</organism>
<reference evidence="2" key="1">
    <citation type="submission" date="2018-10" db="EMBL/GenBank/DDBJ databases">
        <title>FDA dAtabase for Regulatory Grade micrObial Sequences (FDA-ARGOS): Supporting development and validation of Infectious Disease Dx tests.</title>
        <authorList>
            <person name="Minogue T."/>
            <person name="Wolcott M."/>
            <person name="Wasieloski L."/>
            <person name="Aguilar W."/>
            <person name="Moore D."/>
            <person name="Tallon L."/>
            <person name="Sadzewicz L."/>
            <person name="Sengamalay N."/>
            <person name="Ott S."/>
            <person name="Godinez A."/>
            <person name="Nagaraj S."/>
            <person name="Vavikolanu K."/>
            <person name="Vyas G."/>
            <person name="Nadendla S."/>
            <person name="George J."/>
            <person name="Sichtig H."/>
        </authorList>
    </citation>
    <scope>NUCLEOTIDE SEQUENCE [LARGE SCALE GENOMIC DNA]</scope>
    <source>
        <strain evidence="2">FDAARGOS_343</strain>
    </source>
</reference>
<name>A0A553SRS4_NIACI</name>
<sequence length="69" mass="8200">MEKTITFSFSSTKFEGTEASETFNFRELGIDENLDDEALKVEIDRTFKDWVWDKLNISYSIVINEDKRR</sequence>
<dbReference type="RefSeq" id="WP_185763120.1">
    <property type="nucleotide sequence ID" value="NZ_RIBP01000001.1"/>
</dbReference>
<gene>
    <name evidence="1" type="ORF">CEQ21_01635</name>
</gene>
<dbReference type="AlphaFoldDB" id="A0A553SRS4"/>
<protein>
    <submittedName>
        <fullName evidence="1">Uncharacterized protein</fullName>
    </submittedName>
</protein>
<dbReference type="EMBL" id="RIBP01000001">
    <property type="protein sequence ID" value="TRZ39690.1"/>
    <property type="molecule type" value="Genomic_DNA"/>
</dbReference>
<accession>A0A553SRS4</accession>
<proteinExistence type="predicted"/>
<evidence type="ECO:0000313" key="2">
    <source>
        <dbReference type="Proteomes" id="UP000319837"/>
    </source>
</evidence>
<dbReference type="Proteomes" id="UP000319837">
    <property type="component" value="Unassembled WGS sequence"/>
</dbReference>